<dbReference type="PRINTS" id="PR00385">
    <property type="entry name" value="P450"/>
</dbReference>
<dbReference type="InterPro" id="IPR036396">
    <property type="entry name" value="Cyt_P450_sf"/>
</dbReference>
<keyword evidence="10 15" id="KW-0560">Oxidoreductase</keyword>
<keyword evidence="7 14" id="KW-0479">Metal-binding</keyword>
<reference evidence="17" key="1">
    <citation type="submission" date="2022-01" db="EMBL/GenBank/DDBJ databases">
        <authorList>
            <person name="King R."/>
        </authorList>
    </citation>
    <scope>NUCLEOTIDE SEQUENCE</scope>
</reference>
<name>A0A9N9TR34_PHYSR</name>
<dbReference type="InterPro" id="IPR002401">
    <property type="entry name" value="Cyt_P450_E_grp-I"/>
</dbReference>
<dbReference type="GO" id="GO:0020037">
    <property type="term" value="F:heme binding"/>
    <property type="evidence" value="ECO:0007669"/>
    <property type="project" value="InterPro"/>
</dbReference>
<dbReference type="PANTHER" id="PTHR24291:SF189">
    <property type="entry name" value="CYTOCHROME P450 4C3-RELATED"/>
    <property type="match status" value="1"/>
</dbReference>
<evidence type="ECO:0000256" key="9">
    <source>
        <dbReference type="ARBA" id="ARBA00022848"/>
    </source>
</evidence>
<evidence type="ECO:0000313" key="18">
    <source>
        <dbReference type="Proteomes" id="UP001153712"/>
    </source>
</evidence>
<feature type="binding site" description="axial binding residue" evidence="14">
    <location>
        <position position="458"/>
    </location>
    <ligand>
        <name>heme</name>
        <dbReference type="ChEBI" id="CHEBI:30413"/>
    </ligand>
    <ligandPart>
        <name>Fe</name>
        <dbReference type="ChEBI" id="CHEBI:18248"/>
    </ligandPart>
</feature>
<dbReference type="InterPro" id="IPR050196">
    <property type="entry name" value="Cytochrome_P450_Monoox"/>
</dbReference>
<evidence type="ECO:0000313" key="17">
    <source>
        <dbReference type="EMBL" id="CAG9861617.1"/>
    </source>
</evidence>
<dbReference type="GO" id="GO:0005506">
    <property type="term" value="F:iron ion binding"/>
    <property type="evidence" value="ECO:0007669"/>
    <property type="project" value="InterPro"/>
</dbReference>
<dbReference type="InterPro" id="IPR001128">
    <property type="entry name" value="Cyt_P450"/>
</dbReference>
<keyword evidence="6 14" id="KW-0349">Heme</keyword>
<gene>
    <name evidence="17" type="ORF">PHYEVI_LOCUS7952</name>
</gene>
<dbReference type="EMBL" id="OU900097">
    <property type="protein sequence ID" value="CAG9861617.1"/>
    <property type="molecule type" value="Genomic_DNA"/>
</dbReference>
<accession>A0A9N9TR34</accession>
<dbReference type="GO" id="GO:0004497">
    <property type="term" value="F:monooxygenase activity"/>
    <property type="evidence" value="ECO:0007669"/>
    <property type="project" value="UniProtKB-KW"/>
</dbReference>
<evidence type="ECO:0000256" key="12">
    <source>
        <dbReference type="ARBA" id="ARBA00023033"/>
    </source>
</evidence>
<protein>
    <recommendedName>
        <fullName evidence="19">Cytochrome P450 monooxygenase</fullName>
    </recommendedName>
</protein>
<evidence type="ECO:0000256" key="8">
    <source>
        <dbReference type="ARBA" id="ARBA00022824"/>
    </source>
</evidence>
<comment type="similarity">
    <text evidence="5 15">Belongs to the cytochrome P450 family.</text>
</comment>
<dbReference type="OrthoDB" id="1470350at2759"/>
<keyword evidence="16" id="KW-1133">Transmembrane helix</keyword>
<dbReference type="PRINTS" id="PR00463">
    <property type="entry name" value="EP450I"/>
</dbReference>
<evidence type="ECO:0000256" key="4">
    <source>
        <dbReference type="ARBA" id="ARBA00004406"/>
    </source>
</evidence>
<evidence type="ECO:0000256" key="10">
    <source>
        <dbReference type="ARBA" id="ARBA00023002"/>
    </source>
</evidence>
<comment type="function">
    <text evidence="2">May be involved in the metabolism of insect hormones and in the breakdown of synthetic insecticides.</text>
</comment>
<keyword evidence="18" id="KW-1185">Reference proteome</keyword>
<evidence type="ECO:0000256" key="5">
    <source>
        <dbReference type="ARBA" id="ARBA00010617"/>
    </source>
</evidence>
<keyword evidence="8" id="KW-0256">Endoplasmic reticulum</keyword>
<organism evidence="17 18">
    <name type="scientific">Phyllotreta striolata</name>
    <name type="common">Striped flea beetle</name>
    <name type="synonym">Crioceris striolata</name>
    <dbReference type="NCBI Taxonomy" id="444603"/>
    <lineage>
        <taxon>Eukaryota</taxon>
        <taxon>Metazoa</taxon>
        <taxon>Ecdysozoa</taxon>
        <taxon>Arthropoda</taxon>
        <taxon>Hexapoda</taxon>
        <taxon>Insecta</taxon>
        <taxon>Pterygota</taxon>
        <taxon>Neoptera</taxon>
        <taxon>Endopterygota</taxon>
        <taxon>Coleoptera</taxon>
        <taxon>Polyphaga</taxon>
        <taxon>Cucujiformia</taxon>
        <taxon>Chrysomeloidea</taxon>
        <taxon>Chrysomelidae</taxon>
        <taxon>Galerucinae</taxon>
        <taxon>Alticini</taxon>
        <taxon>Phyllotreta</taxon>
    </lineage>
</organism>
<keyword evidence="9" id="KW-0492">Microsome</keyword>
<dbReference type="AlphaFoldDB" id="A0A9N9TR34"/>
<evidence type="ECO:0000256" key="1">
    <source>
        <dbReference type="ARBA" id="ARBA00001971"/>
    </source>
</evidence>
<keyword evidence="12 15" id="KW-0503">Monooxygenase</keyword>
<evidence type="ECO:0000256" key="13">
    <source>
        <dbReference type="ARBA" id="ARBA00023136"/>
    </source>
</evidence>
<evidence type="ECO:0000256" key="16">
    <source>
        <dbReference type="SAM" id="Phobius"/>
    </source>
</evidence>
<feature type="transmembrane region" description="Helical" evidence="16">
    <location>
        <begin position="49"/>
        <end position="69"/>
    </location>
</feature>
<evidence type="ECO:0000256" key="15">
    <source>
        <dbReference type="RuleBase" id="RU000461"/>
    </source>
</evidence>
<keyword evidence="16" id="KW-0812">Transmembrane</keyword>
<evidence type="ECO:0000256" key="7">
    <source>
        <dbReference type="ARBA" id="ARBA00022723"/>
    </source>
</evidence>
<evidence type="ECO:0000256" key="2">
    <source>
        <dbReference type="ARBA" id="ARBA00003690"/>
    </source>
</evidence>
<evidence type="ECO:0000256" key="6">
    <source>
        <dbReference type="ARBA" id="ARBA00022617"/>
    </source>
</evidence>
<dbReference type="Gene3D" id="1.10.630.10">
    <property type="entry name" value="Cytochrome P450"/>
    <property type="match status" value="1"/>
</dbReference>
<evidence type="ECO:0000256" key="14">
    <source>
        <dbReference type="PIRSR" id="PIRSR602401-1"/>
    </source>
</evidence>
<dbReference type="SUPFAM" id="SSF48264">
    <property type="entry name" value="Cytochrome P450"/>
    <property type="match status" value="1"/>
</dbReference>
<comment type="cofactor">
    <cofactor evidence="1 14">
        <name>heme</name>
        <dbReference type="ChEBI" id="CHEBI:30413"/>
    </cofactor>
</comment>
<comment type="subcellular location">
    <subcellularLocation>
        <location evidence="4">Endoplasmic reticulum membrane</location>
        <topology evidence="4">Peripheral membrane protein</topology>
    </subcellularLocation>
    <subcellularLocation>
        <location evidence="3">Microsome membrane</location>
        <topology evidence="3">Peripheral membrane protein</topology>
    </subcellularLocation>
</comment>
<evidence type="ECO:0008006" key="19">
    <source>
        <dbReference type="Google" id="ProtNLM"/>
    </source>
</evidence>
<evidence type="ECO:0000256" key="3">
    <source>
        <dbReference type="ARBA" id="ARBA00004174"/>
    </source>
</evidence>
<keyword evidence="13 16" id="KW-0472">Membrane</keyword>
<dbReference type="Pfam" id="PF00067">
    <property type="entry name" value="p450"/>
    <property type="match status" value="1"/>
</dbReference>
<sequence>MARDIANANYEFANFGNKYATLILSLTCLVLVLSWYIKFLWKRRNLYYLAWNIPGPFALPIIGCAYKFLLSGTTDIMQKLIEVLKEYPDVMRFWFGPKLFIGVSKPEHIEKILTSPKAMNKDDFYKFLSLAIGEGLLTSRGMKWKKHRKTIMPAFNQKILDQYQVEVFAKQSQIFLDLLQKRVGDKDIDLVKMVANCTLSAICQTACGLNIDFQTQNLDFVDNLDKLFEITTYRIFNAQHHLVFSWNWYPLSKEFARVFNNFNDFIRYIVEKNEEAYRERKQRKASGTDDGLPKTVAFLDLIKENFTHEDLLDEVKIFIAAGTDTTALATCCIFIMLGMHQDVQEKVLDEVLSVVGPDRTPTPSDLPFLKYTERVVKESLRLFPIGVFFLREIVEDIDVGDMIYPAGCSPFFCPFYIHRNPKYWPDPLKFDPDRFLPENVAKRHPCTYLAFSYGPRNCIGGRYAIINIKTIIAMVVRKLIIFTEYKSVEEIKLKLNLTIKLRDGPKVWFENR</sequence>
<dbReference type="PANTHER" id="PTHR24291">
    <property type="entry name" value="CYTOCHROME P450 FAMILY 4"/>
    <property type="match status" value="1"/>
</dbReference>
<keyword evidence="11 14" id="KW-0408">Iron</keyword>
<dbReference type="GO" id="GO:0005789">
    <property type="term" value="C:endoplasmic reticulum membrane"/>
    <property type="evidence" value="ECO:0007669"/>
    <property type="project" value="UniProtKB-SubCell"/>
</dbReference>
<dbReference type="GO" id="GO:0016705">
    <property type="term" value="F:oxidoreductase activity, acting on paired donors, with incorporation or reduction of molecular oxygen"/>
    <property type="evidence" value="ECO:0007669"/>
    <property type="project" value="InterPro"/>
</dbReference>
<evidence type="ECO:0000256" key="11">
    <source>
        <dbReference type="ARBA" id="ARBA00023004"/>
    </source>
</evidence>
<dbReference type="CDD" id="cd20628">
    <property type="entry name" value="CYP4"/>
    <property type="match status" value="1"/>
</dbReference>
<dbReference type="PROSITE" id="PS00086">
    <property type="entry name" value="CYTOCHROME_P450"/>
    <property type="match status" value="1"/>
</dbReference>
<dbReference type="Proteomes" id="UP001153712">
    <property type="component" value="Chromosome 4"/>
</dbReference>
<proteinExistence type="inferred from homology"/>
<dbReference type="InterPro" id="IPR017972">
    <property type="entry name" value="Cyt_P450_CS"/>
</dbReference>
<feature type="transmembrane region" description="Helical" evidence="16">
    <location>
        <begin position="19"/>
        <end position="37"/>
    </location>
</feature>